<dbReference type="EMBL" id="JAGSPM010000003">
    <property type="protein sequence ID" value="MBR7746403.1"/>
    <property type="molecule type" value="Genomic_DNA"/>
</dbReference>
<accession>A0A941DEY0</accession>
<name>A0A941DEY0_9BURK</name>
<dbReference type="SUPFAM" id="SSF56112">
    <property type="entry name" value="Protein kinase-like (PK-like)"/>
    <property type="match status" value="1"/>
</dbReference>
<gene>
    <name evidence="2" type="ORF">KDM92_07410</name>
</gene>
<reference evidence="2 3" key="1">
    <citation type="submission" date="2021-04" db="EMBL/GenBank/DDBJ databases">
        <title>novel species isolated from subtropical streams in China.</title>
        <authorList>
            <person name="Lu H."/>
        </authorList>
    </citation>
    <scope>NUCLEOTIDE SEQUENCE [LARGE SCALE GENOMIC DNA]</scope>
    <source>
        <strain evidence="2 3">BYS107W</strain>
    </source>
</reference>
<proteinExistence type="predicted"/>
<dbReference type="RefSeq" id="WP_212683740.1">
    <property type="nucleotide sequence ID" value="NZ_JAGSPM010000003.1"/>
</dbReference>
<keyword evidence="3" id="KW-1185">Reference proteome</keyword>
<evidence type="ECO:0000313" key="3">
    <source>
        <dbReference type="Proteomes" id="UP000680158"/>
    </source>
</evidence>
<protein>
    <submittedName>
        <fullName evidence="2">Phosphotransferase</fullName>
    </submittedName>
</protein>
<feature type="domain" description="Aminoglycoside phosphotransferase" evidence="1">
    <location>
        <begin position="28"/>
        <end position="268"/>
    </location>
</feature>
<dbReference type="Pfam" id="PF01636">
    <property type="entry name" value="APH"/>
    <property type="match status" value="1"/>
</dbReference>
<dbReference type="Proteomes" id="UP000680158">
    <property type="component" value="Unassembled WGS sequence"/>
</dbReference>
<dbReference type="InterPro" id="IPR011009">
    <property type="entry name" value="Kinase-like_dom_sf"/>
</dbReference>
<comment type="caution">
    <text evidence="2">The sequence shown here is derived from an EMBL/GenBank/DDBJ whole genome shotgun (WGS) entry which is preliminary data.</text>
</comment>
<dbReference type="InterPro" id="IPR002575">
    <property type="entry name" value="Aminoglycoside_PTrfase"/>
</dbReference>
<organism evidence="2 3">
    <name type="scientific">Undibacterium baiyunense</name>
    <dbReference type="NCBI Taxonomy" id="2828731"/>
    <lineage>
        <taxon>Bacteria</taxon>
        <taxon>Pseudomonadati</taxon>
        <taxon>Pseudomonadota</taxon>
        <taxon>Betaproteobacteria</taxon>
        <taxon>Burkholderiales</taxon>
        <taxon>Oxalobacteraceae</taxon>
        <taxon>Undibacterium</taxon>
    </lineage>
</organism>
<dbReference type="Gene3D" id="3.90.1200.10">
    <property type="match status" value="1"/>
</dbReference>
<evidence type="ECO:0000259" key="1">
    <source>
        <dbReference type="Pfam" id="PF01636"/>
    </source>
</evidence>
<evidence type="ECO:0000313" key="2">
    <source>
        <dbReference type="EMBL" id="MBR7746403.1"/>
    </source>
</evidence>
<sequence>MFLTAANLAHYLTARGFVSVSDVVDGQFRVIEAGQHNRNFKVLCGTRGGIFVKQIQAIDKLAQSSLLKEAQVYRLAQKFPDWAASVPSLLDYDQTRHSLIFELIPDSQNLREFYYQQRIFPTSLACLLAEALSYYHRLSFDENVLDADIPGLQKKVPWIFTYYKKSYFSPGSLSAGAVQFADFLRSKPVLIGHLDRLFETWHFETLIHADLKWDNCLLYHDAGQPKLKLIDWELVEFGDRRWDVGSVFQAYLSHWIMRHYRDQSQQREQLLQDTIDNMPFMFASIQAFWQAYCDQMQIAVQDRSSLLLRCLEFSAIRMLCTAFESLYGLAQVSQHAQALVELSQEILDAPEQAARNLFGFVEEC</sequence>
<dbReference type="AlphaFoldDB" id="A0A941DEY0"/>